<protein>
    <submittedName>
        <fullName evidence="1">Uncharacterized protein</fullName>
    </submittedName>
</protein>
<accession>A0ABW2NLA0</accession>
<evidence type="ECO:0000313" key="1">
    <source>
        <dbReference type="EMBL" id="MFC7370370.1"/>
    </source>
</evidence>
<proteinExistence type="predicted"/>
<comment type="caution">
    <text evidence="1">The sequence shown here is derived from an EMBL/GenBank/DDBJ whole genome shotgun (WGS) entry which is preliminary data.</text>
</comment>
<dbReference type="RefSeq" id="WP_379745548.1">
    <property type="nucleotide sequence ID" value="NZ_JBHTCP010000003.1"/>
</dbReference>
<gene>
    <name evidence="1" type="ORF">ACFQPF_01620</name>
</gene>
<keyword evidence="2" id="KW-1185">Reference proteome</keyword>
<dbReference type="EMBL" id="JBHTCP010000003">
    <property type="protein sequence ID" value="MFC7370370.1"/>
    <property type="molecule type" value="Genomic_DNA"/>
</dbReference>
<organism evidence="1 2">
    <name type="scientific">Fictibacillus iocasae</name>
    <dbReference type="NCBI Taxonomy" id="2715437"/>
    <lineage>
        <taxon>Bacteria</taxon>
        <taxon>Bacillati</taxon>
        <taxon>Bacillota</taxon>
        <taxon>Bacilli</taxon>
        <taxon>Bacillales</taxon>
        <taxon>Fictibacillaceae</taxon>
        <taxon>Fictibacillus</taxon>
    </lineage>
</organism>
<reference evidence="2" key="1">
    <citation type="journal article" date="2019" name="Int. J. Syst. Evol. Microbiol.">
        <title>The Global Catalogue of Microorganisms (GCM) 10K type strain sequencing project: providing services to taxonomists for standard genome sequencing and annotation.</title>
        <authorList>
            <consortium name="The Broad Institute Genomics Platform"/>
            <consortium name="The Broad Institute Genome Sequencing Center for Infectious Disease"/>
            <person name="Wu L."/>
            <person name="Ma J."/>
        </authorList>
    </citation>
    <scope>NUCLEOTIDE SEQUENCE [LARGE SCALE GENOMIC DNA]</scope>
    <source>
        <strain evidence="2">NBRC 106396</strain>
    </source>
</reference>
<evidence type="ECO:0000313" key="2">
    <source>
        <dbReference type="Proteomes" id="UP001596549"/>
    </source>
</evidence>
<name>A0ABW2NLA0_9BACL</name>
<dbReference type="Proteomes" id="UP001596549">
    <property type="component" value="Unassembled WGS sequence"/>
</dbReference>
<sequence>MPEYWCYKADKHVCNDSNSHHIHLQSQDQFGSFVQNLYQFSGTIVSVMENAELTIVFTLDSYLDGNTELDRLLEDLQREFVILEKW</sequence>